<name>A0A2Z7B6U6_9LAMI</name>
<dbReference type="EMBL" id="KV008903">
    <property type="protein sequence ID" value="KZV29841.1"/>
    <property type="molecule type" value="Genomic_DNA"/>
</dbReference>
<feature type="region of interest" description="Disordered" evidence="1">
    <location>
        <begin position="1"/>
        <end position="89"/>
    </location>
</feature>
<sequence>MKSRKQVSLVGPNKTLEEFRPAVTTSPETRRSGGRPVAAIDEISCASRGARGRDKHGAPSTTCANRARSRPAIKRYERRDVAASASQRPASIVASARQAAHHRPTFAQLASPLLPASVWPTGAASCEKCRPALAQYRASFAYRSSSVGRLLRVHRAWPLALKRTYCGRYRQFGRRPEPRLLRQPALEALTNSARTDSPRRIGRNEFRQLEAAAALGGGGGGL</sequence>
<evidence type="ECO:0000256" key="1">
    <source>
        <dbReference type="SAM" id="MobiDB-lite"/>
    </source>
</evidence>
<dbReference type="Proteomes" id="UP000250235">
    <property type="component" value="Unassembled WGS sequence"/>
</dbReference>
<accession>A0A2Z7B6U6</accession>
<reference evidence="2 3" key="1">
    <citation type="journal article" date="2015" name="Proc. Natl. Acad. Sci. U.S.A.">
        <title>The resurrection genome of Boea hygrometrica: A blueprint for survival of dehydration.</title>
        <authorList>
            <person name="Xiao L."/>
            <person name="Yang G."/>
            <person name="Zhang L."/>
            <person name="Yang X."/>
            <person name="Zhao S."/>
            <person name="Ji Z."/>
            <person name="Zhou Q."/>
            <person name="Hu M."/>
            <person name="Wang Y."/>
            <person name="Chen M."/>
            <person name="Xu Y."/>
            <person name="Jin H."/>
            <person name="Xiao X."/>
            <person name="Hu G."/>
            <person name="Bao F."/>
            <person name="Hu Y."/>
            <person name="Wan P."/>
            <person name="Li L."/>
            <person name="Deng X."/>
            <person name="Kuang T."/>
            <person name="Xiang C."/>
            <person name="Zhu J.K."/>
            <person name="Oliver M.J."/>
            <person name="He Y."/>
        </authorList>
    </citation>
    <scope>NUCLEOTIDE SEQUENCE [LARGE SCALE GENOMIC DNA]</scope>
    <source>
        <strain evidence="3">cv. XS01</strain>
    </source>
</reference>
<protein>
    <submittedName>
        <fullName evidence="2">Uncharacterized protein</fullName>
    </submittedName>
</protein>
<evidence type="ECO:0000313" key="2">
    <source>
        <dbReference type="EMBL" id="KZV29841.1"/>
    </source>
</evidence>
<keyword evidence="3" id="KW-1185">Reference proteome</keyword>
<proteinExistence type="predicted"/>
<gene>
    <name evidence="2" type="ORF">F511_42467</name>
</gene>
<dbReference type="AlphaFoldDB" id="A0A2Z7B6U6"/>
<organism evidence="2 3">
    <name type="scientific">Dorcoceras hygrometricum</name>
    <dbReference type="NCBI Taxonomy" id="472368"/>
    <lineage>
        <taxon>Eukaryota</taxon>
        <taxon>Viridiplantae</taxon>
        <taxon>Streptophyta</taxon>
        <taxon>Embryophyta</taxon>
        <taxon>Tracheophyta</taxon>
        <taxon>Spermatophyta</taxon>
        <taxon>Magnoliopsida</taxon>
        <taxon>eudicotyledons</taxon>
        <taxon>Gunneridae</taxon>
        <taxon>Pentapetalae</taxon>
        <taxon>asterids</taxon>
        <taxon>lamiids</taxon>
        <taxon>Lamiales</taxon>
        <taxon>Gesneriaceae</taxon>
        <taxon>Didymocarpoideae</taxon>
        <taxon>Trichosporeae</taxon>
        <taxon>Loxocarpinae</taxon>
        <taxon>Dorcoceras</taxon>
    </lineage>
</organism>
<evidence type="ECO:0000313" key="3">
    <source>
        <dbReference type="Proteomes" id="UP000250235"/>
    </source>
</evidence>